<reference evidence="1" key="1">
    <citation type="submission" date="2022-09" db="EMBL/GenBank/DDBJ databases">
        <title>Maribacter litopenaei sp. nov., isolated from the intestinal tract of the Pacific White Shrimp, Litopenaeus vannamei.</title>
        <authorList>
            <person name="Kim S.Y."/>
            <person name="Hwang C.Y."/>
        </authorList>
    </citation>
    <scope>NUCLEOTIDE SEQUENCE</scope>
    <source>
        <strain evidence="1">HL-LV01</strain>
    </source>
</reference>
<evidence type="ECO:0000313" key="2">
    <source>
        <dbReference type="Proteomes" id="UP001059209"/>
    </source>
</evidence>
<sequence>MKHVIFAVTLIACMNIHAQNVKVKSNGFVRVYNLQGKKIGKGKIHKVSETSLQLFRHGETMEFMVDDIGRIKTKRSGGNNVLVGAATGATAFAIVGIATADPRCLDLWL</sequence>
<dbReference type="EMBL" id="CP104205">
    <property type="protein sequence ID" value="UWX53796.1"/>
    <property type="molecule type" value="Genomic_DNA"/>
</dbReference>
<evidence type="ECO:0000313" key="1">
    <source>
        <dbReference type="EMBL" id="UWX53796.1"/>
    </source>
</evidence>
<keyword evidence="2" id="KW-1185">Reference proteome</keyword>
<dbReference type="Proteomes" id="UP001059209">
    <property type="component" value="Chromosome"/>
</dbReference>
<accession>A0ABY5Y4Q2</accession>
<protein>
    <submittedName>
        <fullName evidence="1">Uncharacterized protein</fullName>
    </submittedName>
</protein>
<dbReference type="RefSeq" id="WP_260571321.1">
    <property type="nucleotide sequence ID" value="NZ_CP104205.1"/>
</dbReference>
<gene>
    <name evidence="1" type="ORF">NYZ99_11660</name>
</gene>
<organism evidence="1 2">
    <name type="scientific">Maribacter litopenaei</name>
    <dbReference type="NCBI Taxonomy" id="2976127"/>
    <lineage>
        <taxon>Bacteria</taxon>
        <taxon>Pseudomonadati</taxon>
        <taxon>Bacteroidota</taxon>
        <taxon>Flavobacteriia</taxon>
        <taxon>Flavobacteriales</taxon>
        <taxon>Flavobacteriaceae</taxon>
        <taxon>Maribacter</taxon>
    </lineage>
</organism>
<proteinExistence type="predicted"/>
<name>A0ABY5Y4Q2_9FLAO</name>